<sequence>MNRTLRILAAAAAFTLAFGIGTPLAQAAPLEAARPTQLNQASAAVGEQWLQLLPSGELVTMEKVDQAVSRSVTEVRVAAASCPSLDYLCLWEGDLQDGTLWALKMNDIYSHTENGVAHCWNLASAYNNKTKSWYNSSDRMATIYNWVNCNGNENFKVYARQNSGHSAYCQGISPGNWCTTLFPTSVRASA</sequence>
<evidence type="ECO:0000313" key="2">
    <source>
        <dbReference type="EMBL" id="GIM95005.1"/>
    </source>
</evidence>
<dbReference type="AlphaFoldDB" id="A0A919TII3"/>
<evidence type="ECO:0008006" key="4">
    <source>
        <dbReference type="Google" id="ProtNLM"/>
    </source>
</evidence>
<proteinExistence type="predicted"/>
<dbReference type="Proteomes" id="UP000677082">
    <property type="component" value="Unassembled WGS sequence"/>
</dbReference>
<feature type="chain" id="PRO_5037839145" description="Peptidase inhibitor family I36" evidence="1">
    <location>
        <begin position="28"/>
        <end position="190"/>
    </location>
</feature>
<reference evidence="2 3" key="1">
    <citation type="submission" date="2021-03" db="EMBL/GenBank/DDBJ databases">
        <title>Whole genome shotgun sequence of Actinoplanes toevensis NBRC 105298.</title>
        <authorList>
            <person name="Komaki H."/>
            <person name="Tamura T."/>
        </authorList>
    </citation>
    <scope>NUCLEOTIDE SEQUENCE [LARGE SCALE GENOMIC DNA]</scope>
    <source>
        <strain evidence="2 3">NBRC 105298</strain>
    </source>
</reference>
<organism evidence="2 3">
    <name type="scientific">Paractinoplanes toevensis</name>
    <dbReference type="NCBI Taxonomy" id="571911"/>
    <lineage>
        <taxon>Bacteria</taxon>
        <taxon>Bacillati</taxon>
        <taxon>Actinomycetota</taxon>
        <taxon>Actinomycetes</taxon>
        <taxon>Micromonosporales</taxon>
        <taxon>Micromonosporaceae</taxon>
        <taxon>Paractinoplanes</taxon>
    </lineage>
</organism>
<evidence type="ECO:0000256" key="1">
    <source>
        <dbReference type="SAM" id="SignalP"/>
    </source>
</evidence>
<keyword evidence="1" id="KW-0732">Signal</keyword>
<evidence type="ECO:0000313" key="3">
    <source>
        <dbReference type="Proteomes" id="UP000677082"/>
    </source>
</evidence>
<dbReference type="RefSeq" id="WP_213010741.1">
    <property type="nucleotide sequence ID" value="NZ_BOQN01000087.1"/>
</dbReference>
<dbReference type="EMBL" id="BOQN01000087">
    <property type="protein sequence ID" value="GIM95005.1"/>
    <property type="molecule type" value="Genomic_DNA"/>
</dbReference>
<gene>
    <name evidence="2" type="ORF">Ato02nite_067980</name>
</gene>
<name>A0A919TII3_9ACTN</name>
<keyword evidence="3" id="KW-1185">Reference proteome</keyword>
<comment type="caution">
    <text evidence="2">The sequence shown here is derived from an EMBL/GenBank/DDBJ whole genome shotgun (WGS) entry which is preliminary data.</text>
</comment>
<protein>
    <recommendedName>
        <fullName evidence="4">Peptidase inhibitor family I36</fullName>
    </recommendedName>
</protein>
<accession>A0A919TII3</accession>
<feature type="signal peptide" evidence="1">
    <location>
        <begin position="1"/>
        <end position="27"/>
    </location>
</feature>
<dbReference type="Pfam" id="PF03995">
    <property type="entry name" value="Inhibitor_I36"/>
    <property type="match status" value="1"/>
</dbReference>